<accession>A0AAE3SDV1</accession>
<dbReference type="RefSeq" id="WP_301188854.1">
    <property type="nucleotide sequence ID" value="NZ_JAPDPJ010000002.1"/>
</dbReference>
<name>A0AAE3SDV1_9BACT</name>
<keyword evidence="1" id="KW-0812">Transmembrane</keyword>
<feature type="transmembrane region" description="Helical" evidence="1">
    <location>
        <begin position="15"/>
        <end position="34"/>
    </location>
</feature>
<reference evidence="2" key="1">
    <citation type="submission" date="2022-10" db="EMBL/GenBank/DDBJ databases">
        <authorList>
            <person name="Yu W.X."/>
        </authorList>
    </citation>
    <scope>NUCLEOTIDE SEQUENCE</scope>
    <source>
        <strain evidence="2">AAT</strain>
    </source>
</reference>
<dbReference type="EMBL" id="JAPDPJ010000002">
    <property type="protein sequence ID" value="MCW3785282.1"/>
    <property type="molecule type" value="Genomic_DNA"/>
</dbReference>
<proteinExistence type="predicted"/>
<feature type="transmembrane region" description="Helical" evidence="1">
    <location>
        <begin position="40"/>
        <end position="61"/>
    </location>
</feature>
<sequence length="218" mass="25302">MVHRFYSKTNKEQRYIQLTIVLSIAIVLLLSVLLSWITKLYFIAFIMLAVTLSVAASFFDVPSLYKSGKLRYHSLLLLSEAPKDGLIKVHGGTLFDYVFVLDKNMNGNERIRFILKQYIEGLITLIEEYENNSDNMIIQGTSYIINARTAKRIGFNIVKTDVLQKLILVFNYINITITYSFAKGRLSFPNISETRTFETTLHKLKMQKYYLKELSMRL</sequence>
<comment type="caution">
    <text evidence="2">The sequence shown here is derived from an EMBL/GenBank/DDBJ whole genome shotgun (WGS) entry which is preliminary data.</text>
</comment>
<gene>
    <name evidence="2" type="ORF">OM075_02330</name>
</gene>
<keyword evidence="1" id="KW-1133">Transmembrane helix</keyword>
<keyword evidence="1" id="KW-0472">Membrane</keyword>
<evidence type="ECO:0000313" key="3">
    <source>
        <dbReference type="Proteomes" id="UP001209229"/>
    </source>
</evidence>
<dbReference type="Proteomes" id="UP001209229">
    <property type="component" value="Unassembled WGS sequence"/>
</dbReference>
<protein>
    <submittedName>
        <fullName evidence="2">Uncharacterized protein</fullName>
    </submittedName>
</protein>
<evidence type="ECO:0000313" key="2">
    <source>
        <dbReference type="EMBL" id="MCW3785282.1"/>
    </source>
</evidence>
<organism evidence="2 3">
    <name type="scientific">Plebeiibacterium sediminum</name>
    <dbReference type="NCBI Taxonomy" id="2992112"/>
    <lineage>
        <taxon>Bacteria</taxon>
        <taxon>Pseudomonadati</taxon>
        <taxon>Bacteroidota</taxon>
        <taxon>Bacteroidia</taxon>
        <taxon>Marinilabiliales</taxon>
        <taxon>Marinilabiliaceae</taxon>
        <taxon>Plebeiibacterium</taxon>
    </lineage>
</organism>
<dbReference type="AlphaFoldDB" id="A0AAE3SDV1"/>
<keyword evidence="3" id="KW-1185">Reference proteome</keyword>
<evidence type="ECO:0000256" key="1">
    <source>
        <dbReference type="SAM" id="Phobius"/>
    </source>
</evidence>